<dbReference type="PANTHER" id="PTHR32251">
    <property type="entry name" value="3-OXO-5-ALPHA-STEROID 4-DEHYDROGENASE"/>
    <property type="match status" value="1"/>
</dbReference>
<feature type="region of interest" description="Disordered" evidence="1">
    <location>
        <begin position="335"/>
        <end position="364"/>
    </location>
</feature>
<evidence type="ECO:0000256" key="1">
    <source>
        <dbReference type="SAM" id="MobiDB-lite"/>
    </source>
</evidence>
<evidence type="ECO:0000256" key="2">
    <source>
        <dbReference type="SAM" id="Phobius"/>
    </source>
</evidence>
<evidence type="ECO:0000313" key="4">
    <source>
        <dbReference type="Proteomes" id="UP001583193"/>
    </source>
</evidence>
<dbReference type="Gene3D" id="1.20.120.1630">
    <property type="match status" value="1"/>
</dbReference>
<dbReference type="Pfam" id="PF06966">
    <property type="entry name" value="DUF1295"/>
    <property type="match status" value="1"/>
</dbReference>
<protein>
    <recommendedName>
        <fullName evidence="5">DUF1295 domain protein</fullName>
    </recommendedName>
</protein>
<keyword evidence="2" id="KW-1133">Transmembrane helix</keyword>
<proteinExistence type="predicted"/>
<name>A0ABR3WNQ3_9EURO</name>
<dbReference type="InterPro" id="IPR010721">
    <property type="entry name" value="UstE-like"/>
</dbReference>
<feature type="transmembrane region" description="Helical" evidence="2">
    <location>
        <begin position="55"/>
        <end position="73"/>
    </location>
</feature>
<evidence type="ECO:0000313" key="3">
    <source>
        <dbReference type="EMBL" id="KAL1865087.1"/>
    </source>
</evidence>
<accession>A0ABR3WNQ3</accession>
<dbReference type="EMBL" id="JAVDPF010000065">
    <property type="protein sequence ID" value="KAL1865087.1"/>
    <property type="molecule type" value="Genomic_DNA"/>
</dbReference>
<organism evidence="3 4">
    <name type="scientific">Paecilomyces lecythidis</name>
    <dbReference type="NCBI Taxonomy" id="3004212"/>
    <lineage>
        <taxon>Eukaryota</taxon>
        <taxon>Fungi</taxon>
        <taxon>Dikarya</taxon>
        <taxon>Ascomycota</taxon>
        <taxon>Pezizomycotina</taxon>
        <taxon>Eurotiomycetes</taxon>
        <taxon>Eurotiomycetidae</taxon>
        <taxon>Eurotiales</taxon>
        <taxon>Thermoascaceae</taxon>
        <taxon>Paecilomyces</taxon>
    </lineage>
</organism>
<keyword evidence="2" id="KW-0812">Transmembrane</keyword>
<reference evidence="3 4" key="1">
    <citation type="journal article" date="2024" name="IMA Fungus">
        <title>IMA Genome - F19 : A genome assembly and annotation guide to empower mycologists, including annotated draft genome sequences of Ceratocystis pirilliformis, Diaporthe australafricana, Fusarium ophioides, Paecilomyces lecythidis, and Sporothrix stenoceras.</title>
        <authorList>
            <person name="Aylward J."/>
            <person name="Wilson A.M."/>
            <person name="Visagie C.M."/>
            <person name="Spraker J."/>
            <person name="Barnes I."/>
            <person name="Buitendag C."/>
            <person name="Ceriani C."/>
            <person name="Del Mar Angel L."/>
            <person name="du Plessis D."/>
            <person name="Fuchs T."/>
            <person name="Gasser K."/>
            <person name="Kramer D."/>
            <person name="Li W."/>
            <person name="Munsamy K."/>
            <person name="Piso A."/>
            <person name="Price J.L."/>
            <person name="Sonnekus B."/>
            <person name="Thomas C."/>
            <person name="van der Nest A."/>
            <person name="van Dijk A."/>
            <person name="van Heerden A."/>
            <person name="van Vuuren N."/>
            <person name="Yilmaz N."/>
            <person name="Duong T.A."/>
            <person name="van der Merwe N.A."/>
            <person name="Wingfield M.J."/>
            <person name="Wingfield B.D."/>
        </authorList>
    </citation>
    <scope>NUCLEOTIDE SEQUENCE [LARGE SCALE GENOMIC DNA]</scope>
    <source>
        <strain evidence="3 4">CMW 18167</strain>
    </source>
</reference>
<dbReference type="PANTHER" id="PTHR32251:SF23">
    <property type="entry name" value="3-OXO-5-ALPHA-STEROID 4-DEHYDROGENASE (DUF1295)"/>
    <property type="match status" value="1"/>
</dbReference>
<dbReference type="Proteomes" id="UP001583193">
    <property type="component" value="Unassembled WGS sequence"/>
</dbReference>
<feature type="compositionally biased region" description="Basic and acidic residues" evidence="1">
    <location>
        <begin position="352"/>
        <end position="364"/>
    </location>
</feature>
<keyword evidence="4" id="KW-1185">Reference proteome</keyword>
<feature type="transmembrane region" description="Helical" evidence="2">
    <location>
        <begin position="195"/>
        <end position="216"/>
    </location>
</feature>
<sequence>MVLPLPAIVSVSEAAEFGRTVWPFVPQLLSLPQTLIEAGSDCESLKEVYLATNPLVTSVAFTLALVPILVIVSELTRNYSQVDRLWSILPSVYNVHYALWAHLAGLPTEKVKTVAIFSLIWTTRLTFNYWRKGGYKIGSEDYRWEIVRARVPNRFVWFLFNVLFISLAQSLLLNLLTAPSYIFIVLSRLPEGSTFGIPDLVFSRVLIFFVIIEFFADQQQWKFQQAKQSYQKTARVPDEYKSQFTAEDLDRGFVVSGLWSLCRHPNFAAEQAIWLTLYLWDCYCTQTYVNWTGAGALSYLLLFQGSTNLTEEISAGKYPEYKDYQARVGRFIPRLSVEPKGASKRAAKSKSKRSEPDNENRKSK</sequence>
<keyword evidence="2" id="KW-0472">Membrane</keyword>
<gene>
    <name evidence="3" type="ORF">Plec18167_009556</name>
</gene>
<comment type="caution">
    <text evidence="3">The sequence shown here is derived from an EMBL/GenBank/DDBJ whole genome shotgun (WGS) entry which is preliminary data.</text>
</comment>
<feature type="transmembrane region" description="Helical" evidence="2">
    <location>
        <begin position="155"/>
        <end position="175"/>
    </location>
</feature>
<evidence type="ECO:0008006" key="5">
    <source>
        <dbReference type="Google" id="ProtNLM"/>
    </source>
</evidence>
<feature type="compositionally biased region" description="Basic residues" evidence="1">
    <location>
        <begin position="342"/>
        <end position="351"/>
    </location>
</feature>